<dbReference type="Pfam" id="PF21148">
    <property type="entry name" value="NSUN5_fdxn-like"/>
    <property type="match status" value="1"/>
</dbReference>
<evidence type="ECO:0000256" key="3">
    <source>
        <dbReference type="ARBA" id="ARBA00022691"/>
    </source>
</evidence>
<feature type="binding site" evidence="5">
    <location>
        <begin position="251"/>
        <end position="257"/>
    </location>
    <ligand>
        <name>S-adenosyl-L-methionine</name>
        <dbReference type="ChEBI" id="CHEBI:59789"/>
    </ligand>
</feature>
<dbReference type="GO" id="GO:0070475">
    <property type="term" value="P:rRNA base methylation"/>
    <property type="evidence" value="ECO:0007669"/>
    <property type="project" value="TreeGrafter"/>
</dbReference>
<dbReference type="STRING" id="50376.A0A517LPB2"/>
<dbReference type="InterPro" id="IPR023267">
    <property type="entry name" value="RCMT"/>
</dbReference>
<feature type="binding site" evidence="5">
    <location>
        <position position="316"/>
    </location>
    <ligand>
        <name>S-adenosyl-L-methionine</name>
        <dbReference type="ChEBI" id="CHEBI:59789"/>
    </ligand>
</feature>
<dbReference type="Proteomes" id="UP000316270">
    <property type="component" value="Chromosome 18"/>
</dbReference>
<feature type="active site" description="Nucleophile" evidence="5">
    <location>
        <position position="439"/>
    </location>
</feature>
<dbReference type="PANTHER" id="PTHR22807">
    <property type="entry name" value="NOP2 YEAST -RELATED NOL1/NOP2/FMU SUN DOMAIN-CONTAINING"/>
    <property type="match status" value="1"/>
</dbReference>
<dbReference type="Gene3D" id="3.40.50.150">
    <property type="entry name" value="Vaccinia Virus protein VP39"/>
    <property type="match status" value="1"/>
</dbReference>
<dbReference type="PRINTS" id="PR02008">
    <property type="entry name" value="RCMTFAMILY"/>
</dbReference>
<dbReference type="Pfam" id="PF01189">
    <property type="entry name" value="Methyltr_RsmB-F"/>
    <property type="match status" value="1"/>
</dbReference>
<keyword evidence="9" id="KW-1185">Reference proteome</keyword>
<dbReference type="EMBL" id="CP042202">
    <property type="protein sequence ID" value="QDS77490.1"/>
    <property type="molecule type" value="Genomic_DNA"/>
</dbReference>
<evidence type="ECO:0000256" key="1">
    <source>
        <dbReference type="ARBA" id="ARBA00022603"/>
    </source>
</evidence>
<evidence type="ECO:0000256" key="5">
    <source>
        <dbReference type="PROSITE-ProRule" id="PRU01023"/>
    </source>
</evidence>
<reference evidence="8 9" key="1">
    <citation type="submission" date="2019-07" db="EMBL/GenBank/DDBJ databases">
        <title>Finished genome of Venturia effusa.</title>
        <authorList>
            <person name="Young C.A."/>
            <person name="Cox M.P."/>
            <person name="Ganley A.R.D."/>
            <person name="David W.J."/>
        </authorList>
    </citation>
    <scope>NUCLEOTIDE SEQUENCE [LARGE SCALE GENOMIC DNA]</scope>
    <source>
        <strain evidence="9">albino</strain>
    </source>
</reference>
<evidence type="ECO:0000256" key="2">
    <source>
        <dbReference type="ARBA" id="ARBA00022679"/>
    </source>
</evidence>
<evidence type="ECO:0000313" key="8">
    <source>
        <dbReference type="EMBL" id="QDS77490.1"/>
    </source>
</evidence>
<feature type="binding site" evidence="5">
    <location>
        <position position="287"/>
    </location>
    <ligand>
        <name>S-adenosyl-L-methionine</name>
        <dbReference type="ChEBI" id="CHEBI:59789"/>
    </ligand>
</feature>
<dbReference type="InterPro" id="IPR048889">
    <property type="entry name" value="NSUN5_RCM1_N"/>
</dbReference>
<dbReference type="InterPro" id="IPR001678">
    <property type="entry name" value="MeTrfase_RsmB-F_NOP2_dom"/>
</dbReference>
<feature type="domain" description="SAM-dependent MTase RsmB/NOP-type" evidence="7">
    <location>
        <begin position="144"/>
        <end position="537"/>
    </location>
</feature>
<name>A0A517LPB2_9PEZI</name>
<dbReference type="GO" id="GO:0008173">
    <property type="term" value="F:RNA methyltransferase activity"/>
    <property type="evidence" value="ECO:0007669"/>
    <property type="project" value="InterPro"/>
</dbReference>
<sequence length="621" mass="68424">MSLYYEAADILCNADKVGGSLKSRIYAKSNLKSSPATVFALVSEATKWSAVLKDVVEKAGVLREERKLNPTLAILLAHDVILSKKGVAAPAKHVLRQAIERHQTRLNGEFTKLRIRNGFTSVDSWKIVIDSGRHGTSSEDGAIYKSAHSTQHPRWIRINTIRTTWEEQKKKTFVDFKEVDELKHILEASSSDKLLHHDLHVPNLLAFPSGCDFSKSLAYQNGEIIFQDKASCFPAYLLNPQPEDGAVVDACAAPGNKTTHLAAILEASQRADGMAWQDANPKVFAFERSKVRTETLRKMVRLAGADSIVNIVGNKDFLSADPSGHKSWDVQVDHIGALLLDPSCSGSGIVGRDDGPTFFLPSAGAVIGGTSSRSKKRKRNAREVEVKVAPVVESSESEDELANESSTTRRLTSLSTFQLQLLKHAMKFPGAKKIAYSTCSIHMEENESVVIKALISDVGRRNGWRLLRRDEQVKGLRDWHIRGDLDACNRLFGENASRLVFAESITNAALVADACIRCERGTADGTMGFFVAGFVRDERLAGTRLATDEDVKVEAEEEEQEEEEQGWNGFSDDDAAQAQSSNAAQPNDPDGMSSELAQPRHRTNRKRLKLKATELAGSWCR</sequence>
<feature type="compositionally biased region" description="Acidic residues" evidence="6">
    <location>
        <begin position="555"/>
        <end position="575"/>
    </location>
</feature>
<dbReference type="OrthoDB" id="435282at2759"/>
<keyword evidence="1 5" id="KW-0489">Methyltransferase</keyword>
<dbReference type="InterPro" id="IPR029063">
    <property type="entry name" value="SAM-dependent_MTases_sf"/>
</dbReference>
<evidence type="ECO:0000259" key="7">
    <source>
        <dbReference type="PROSITE" id="PS51686"/>
    </source>
</evidence>
<accession>A0A517LPB2</accession>
<evidence type="ECO:0000256" key="6">
    <source>
        <dbReference type="SAM" id="MobiDB-lite"/>
    </source>
</evidence>
<feature type="binding site" evidence="5">
    <location>
        <position position="341"/>
    </location>
    <ligand>
        <name>S-adenosyl-L-methionine</name>
        <dbReference type="ChEBI" id="CHEBI:59789"/>
    </ligand>
</feature>
<keyword evidence="4 5" id="KW-0694">RNA-binding</keyword>
<keyword evidence="2 5" id="KW-0808">Transferase</keyword>
<dbReference type="SUPFAM" id="SSF53335">
    <property type="entry name" value="S-adenosyl-L-methionine-dependent methyltransferases"/>
    <property type="match status" value="1"/>
</dbReference>
<comment type="similarity">
    <text evidence="5">Belongs to the class I-like SAM-binding methyltransferase superfamily. RsmB/NOP family.</text>
</comment>
<dbReference type="Gene3D" id="3.30.70.1170">
    <property type="entry name" value="Sun protein, domain 3"/>
    <property type="match status" value="1"/>
</dbReference>
<protein>
    <recommendedName>
        <fullName evidence="7">SAM-dependent MTase RsmB/NOP-type domain-containing protein</fullName>
    </recommendedName>
</protein>
<feature type="compositionally biased region" description="Basic residues" evidence="6">
    <location>
        <begin position="599"/>
        <end position="609"/>
    </location>
</feature>
<gene>
    <name evidence="8" type="ORF">FKW77_000153</name>
</gene>
<dbReference type="PANTHER" id="PTHR22807:SF4">
    <property type="entry name" value="28S RRNA (CYTOSINE-C(5))-METHYLTRANSFERASE"/>
    <property type="match status" value="1"/>
</dbReference>
<keyword evidence="3 5" id="KW-0949">S-adenosyl-L-methionine</keyword>
<dbReference type="Pfam" id="PF21153">
    <property type="entry name" value="NSUN5_N"/>
    <property type="match status" value="1"/>
</dbReference>
<dbReference type="AlphaFoldDB" id="A0A517LPB2"/>
<evidence type="ECO:0000313" key="9">
    <source>
        <dbReference type="Proteomes" id="UP000316270"/>
    </source>
</evidence>
<feature type="compositionally biased region" description="Low complexity" evidence="6">
    <location>
        <begin position="576"/>
        <end position="585"/>
    </location>
</feature>
<dbReference type="InterPro" id="IPR049561">
    <property type="entry name" value="NSUN5_7_fdxn-like"/>
</dbReference>
<organism evidence="8 9">
    <name type="scientific">Venturia effusa</name>
    <dbReference type="NCBI Taxonomy" id="50376"/>
    <lineage>
        <taxon>Eukaryota</taxon>
        <taxon>Fungi</taxon>
        <taxon>Dikarya</taxon>
        <taxon>Ascomycota</taxon>
        <taxon>Pezizomycotina</taxon>
        <taxon>Dothideomycetes</taxon>
        <taxon>Pleosporomycetidae</taxon>
        <taxon>Venturiales</taxon>
        <taxon>Venturiaceae</taxon>
        <taxon>Venturia</taxon>
    </lineage>
</organism>
<dbReference type="PROSITE" id="PS51686">
    <property type="entry name" value="SAM_MT_RSMB_NOP"/>
    <property type="match status" value="1"/>
</dbReference>
<dbReference type="InterPro" id="IPR049560">
    <property type="entry name" value="MeTrfase_RsmB-F_NOP2_cat"/>
</dbReference>
<feature type="region of interest" description="Disordered" evidence="6">
    <location>
        <begin position="547"/>
        <end position="609"/>
    </location>
</feature>
<evidence type="ECO:0000256" key="4">
    <source>
        <dbReference type="ARBA" id="ARBA00022884"/>
    </source>
</evidence>
<dbReference type="GO" id="GO:0005730">
    <property type="term" value="C:nucleolus"/>
    <property type="evidence" value="ECO:0007669"/>
    <property type="project" value="TreeGrafter"/>
</dbReference>
<dbReference type="GO" id="GO:0003723">
    <property type="term" value="F:RNA binding"/>
    <property type="evidence" value="ECO:0007669"/>
    <property type="project" value="UniProtKB-UniRule"/>
</dbReference>
<proteinExistence type="inferred from homology"/>